<dbReference type="OrthoDB" id="8945510at2759"/>
<feature type="region of interest" description="Disordered" evidence="4">
    <location>
        <begin position="87"/>
        <end position="108"/>
    </location>
</feature>
<evidence type="ECO:0000256" key="4">
    <source>
        <dbReference type="SAM" id="MobiDB-lite"/>
    </source>
</evidence>
<dbReference type="InterPro" id="IPR026097">
    <property type="entry name" value="S100PBP"/>
</dbReference>
<feature type="region of interest" description="Disordered" evidence="4">
    <location>
        <begin position="171"/>
        <end position="241"/>
    </location>
</feature>
<feature type="compositionally biased region" description="Polar residues" evidence="4">
    <location>
        <begin position="202"/>
        <end position="212"/>
    </location>
</feature>
<organism evidence="5">
    <name type="scientific">Lamprotornis superbus</name>
    <dbReference type="NCBI Taxonomy" id="245042"/>
    <lineage>
        <taxon>Eukaryota</taxon>
        <taxon>Metazoa</taxon>
        <taxon>Chordata</taxon>
        <taxon>Craniata</taxon>
        <taxon>Vertebrata</taxon>
        <taxon>Euteleostomi</taxon>
        <taxon>Archelosauria</taxon>
        <taxon>Archosauria</taxon>
        <taxon>Dinosauria</taxon>
        <taxon>Saurischia</taxon>
        <taxon>Theropoda</taxon>
        <taxon>Coelurosauria</taxon>
        <taxon>Aves</taxon>
        <taxon>Neognathae</taxon>
        <taxon>Neoaves</taxon>
        <taxon>Telluraves</taxon>
        <taxon>Australaves</taxon>
        <taxon>Passeriformes</taxon>
        <taxon>Sturnidae</taxon>
        <taxon>Lamprotornis</taxon>
    </lineage>
</organism>
<reference evidence="6" key="3">
    <citation type="submission" date="2022-01" db="EMBL/GenBank/DDBJ databases">
        <authorList>
            <person name="Rubenstein D.R."/>
        </authorList>
    </citation>
    <scope>NUCLEOTIDE SEQUENCE</scope>
    <source>
        <strain evidence="6">SS15</strain>
        <tissue evidence="6">Liver</tissue>
    </source>
</reference>
<dbReference type="GO" id="GO:0048306">
    <property type="term" value="F:calcium-dependent protein binding"/>
    <property type="evidence" value="ECO:0007669"/>
    <property type="project" value="InterPro"/>
</dbReference>
<feature type="compositionally biased region" description="Basic and acidic residues" evidence="4">
    <location>
        <begin position="302"/>
        <end position="315"/>
    </location>
</feature>
<sequence length="426" mass="44760">MLLELTPAGSSSGRADQRPPAADETLELEAELQEAMGDSSPPSLGLHQGFKQDPAPRTKRLSDSAVQVQALQSAKKACVLSRGCSTPDPAGNPLFPSPGSGCSLFQDESGQDEVGASFSVSKYDDVAISLDISRCFDDSELDDSLLELSGSEKGNSPFDYTEEEIQEILADDSMEAEQQQHLAGESHMSQSASGESDKAESSGCTMGTSVSEVASELTEEPKEPQGHPSDSSGCDPGFLTALDGAQLQQELDLDLQELLSLSPFAAACSDEALEENNLERETLDAMIDDCLGYSTAAGRCIPEKSSEGVMPKDQESLAQDCPGRSVPSSDLPCGQSTGDESPASVLPPKKELPKAATSCSSRKSGSPEDAERESTGAEQPPGSTKLCDTAVGQTGQEEPLRGKKSGKVILVPQKEEESCTETVAKQ</sequence>
<reference evidence="5" key="1">
    <citation type="submission" date="2020-10" db="EMBL/GenBank/DDBJ databases">
        <title>Feather gene expression reveals the developmental basis of iridescence in African starlings.</title>
        <authorList>
            <person name="Rubenstein D.R."/>
        </authorList>
    </citation>
    <scope>NUCLEOTIDE SEQUENCE</scope>
    <source>
        <strain evidence="5">SS15</strain>
        <tissue evidence="5">Liver</tissue>
    </source>
</reference>
<dbReference type="AlphaFoldDB" id="A0A835NHK1"/>
<dbReference type="EMBL" id="JADDUC020000027">
    <property type="protein sequence ID" value="KAI1231185.1"/>
    <property type="molecule type" value="Genomic_DNA"/>
</dbReference>
<evidence type="ECO:0000256" key="3">
    <source>
        <dbReference type="ARBA" id="ARBA00023242"/>
    </source>
</evidence>
<gene>
    <name evidence="6" type="ORF">IHE44_0008121</name>
    <name evidence="5" type="ORF">IHE44_005732</name>
</gene>
<name>A0A835NHK1_9PASS</name>
<evidence type="ECO:0000313" key="7">
    <source>
        <dbReference type="Proteomes" id="UP000618051"/>
    </source>
</evidence>
<dbReference type="EMBL" id="JADDUC010000213">
    <property type="protein sequence ID" value="KAG0115602.1"/>
    <property type="molecule type" value="Genomic_DNA"/>
</dbReference>
<evidence type="ECO:0000313" key="6">
    <source>
        <dbReference type="EMBL" id="KAI1231185.1"/>
    </source>
</evidence>
<comment type="caution">
    <text evidence="5">The sequence shown here is derived from an EMBL/GenBank/DDBJ whole genome shotgun (WGS) entry which is preliminary data.</text>
</comment>
<dbReference type="Pfam" id="PF15427">
    <property type="entry name" value="S100PBPR"/>
    <property type="match status" value="1"/>
</dbReference>
<keyword evidence="3" id="KW-0539">Nucleus</keyword>
<protein>
    <recommendedName>
        <fullName evidence="2">S100P-binding protein</fullName>
    </recommendedName>
</protein>
<feature type="region of interest" description="Disordered" evidence="4">
    <location>
        <begin position="1"/>
        <end position="64"/>
    </location>
</feature>
<proteinExistence type="predicted"/>
<feature type="compositionally biased region" description="Polar residues" evidence="4">
    <location>
        <begin position="176"/>
        <end position="194"/>
    </location>
</feature>
<dbReference type="GO" id="GO:0005634">
    <property type="term" value="C:nucleus"/>
    <property type="evidence" value="ECO:0007669"/>
    <property type="project" value="UniProtKB-SubCell"/>
</dbReference>
<dbReference type="Proteomes" id="UP000618051">
    <property type="component" value="Unassembled WGS sequence"/>
</dbReference>
<evidence type="ECO:0000256" key="2">
    <source>
        <dbReference type="ARBA" id="ARBA00020595"/>
    </source>
</evidence>
<feature type="region of interest" description="Disordered" evidence="4">
    <location>
        <begin position="302"/>
        <end position="426"/>
    </location>
</feature>
<comment type="subcellular location">
    <subcellularLocation>
        <location evidence="1">Nucleus</location>
    </subcellularLocation>
</comment>
<accession>A0A835NHK1</accession>
<keyword evidence="7" id="KW-1185">Reference proteome</keyword>
<reference evidence="6 7" key="2">
    <citation type="journal article" date="2021" name="J. Hered.">
        <title>Feather Gene Expression Elucidates the Developmental Basis of Plumage Iridescence in African Starlings.</title>
        <authorList>
            <person name="Rubenstein D.R."/>
            <person name="Corvelo A."/>
            <person name="MacManes M.D."/>
            <person name="Maia R."/>
            <person name="Narzisi G."/>
            <person name="Rousaki A."/>
            <person name="Vandenabeele P."/>
            <person name="Shawkey M.D."/>
            <person name="Solomon J."/>
        </authorList>
    </citation>
    <scope>NUCLEOTIDE SEQUENCE [LARGE SCALE GENOMIC DNA]</scope>
    <source>
        <strain evidence="6">SS15</strain>
    </source>
</reference>
<evidence type="ECO:0000256" key="1">
    <source>
        <dbReference type="ARBA" id="ARBA00004123"/>
    </source>
</evidence>
<evidence type="ECO:0000313" key="5">
    <source>
        <dbReference type="EMBL" id="KAG0115602.1"/>
    </source>
</evidence>